<evidence type="ECO:0000313" key="2">
    <source>
        <dbReference type="EMBL" id="CAI9975320.1"/>
    </source>
</evidence>
<keyword evidence="4" id="KW-1185">Reference proteome</keyword>
<dbReference type="SUPFAM" id="SSF50978">
    <property type="entry name" value="WD40 repeat-like"/>
    <property type="match status" value="1"/>
</dbReference>
<gene>
    <name evidence="2" type="ORF">HINF_LOCUS62965</name>
    <name evidence="3" type="ORF">HINF_LOCUS9347</name>
</gene>
<feature type="region of interest" description="Disordered" evidence="1">
    <location>
        <begin position="391"/>
        <end position="415"/>
    </location>
</feature>
<proteinExistence type="predicted"/>
<accession>A0AA86RZF9</accession>
<evidence type="ECO:0000313" key="3">
    <source>
        <dbReference type="EMBL" id="CAL5986318.1"/>
    </source>
</evidence>
<reference evidence="2" key="1">
    <citation type="submission" date="2023-06" db="EMBL/GenBank/DDBJ databases">
        <authorList>
            <person name="Kurt Z."/>
        </authorList>
    </citation>
    <scope>NUCLEOTIDE SEQUENCE</scope>
</reference>
<organism evidence="2">
    <name type="scientific">Hexamita inflata</name>
    <dbReference type="NCBI Taxonomy" id="28002"/>
    <lineage>
        <taxon>Eukaryota</taxon>
        <taxon>Metamonada</taxon>
        <taxon>Diplomonadida</taxon>
        <taxon>Hexamitidae</taxon>
        <taxon>Hexamitinae</taxon>
        <taxon>Hexamita</taxon>
    </lineage>
</organism>
<evidence type="ECO:0000256" key="1">
    <source>
        <dbReference type="SAM" id="MobiDB-lite"/>
    </source>
</evidence>
<dbReference type="InterPro" id="IPR036322">
    <property type="entry name" value="WD40_repeat_dom_sf"/>
</dbReference>
<dbReference type="EMBL" id="CAXDID020000020">
    <property type="protein sequence ID" value="CAL5986318.1"/>
    <property type="molecule type" value="Genomic_DNA"/>
</dbReference>
<evidence type="ECO:0000313" key="4">
    <source>
        <dbReference type="Proteomes" id="UP001642409"/>
    </source>
</evidence>
<sequence>MFVSHEYVTPKDIQSNLQFMSPPVTQQDQTHVICYINKQNQLTIQQQFKDSVVHSPTRHEISCATLITVKGQPLIALGTLDISHDAHILIYDYNSKRLVNQCDFSGVISGIVQAGDGVILVSSDDSVYCYQLTLSHSGFVELFWSVSSKVTHILPINMQLDPVKIKYAVVSQDLYLRVFENEQLIAETKLFTRTTVTSVSFMCGYFGALSQNNKFRLVFFNQKSKELKLIMNAENDSDGFEFVFKPFAKNLNGKGEDVETQIHCEGPLPFIITKKGDKISINVANLEDGKLCLKKLLDMPAVGGIQRFIAEQELFELFVNQYIEGKELGNTELPFISEQVKNQCRQFIINNNEKVTIFEFPIIFDFQMILDAISEMEGSVLEQYGFKPSAKNAKAKEDEEDEEEPVDGTNAQKTKKKSKIVKKKKAKLQESTDYQEIVQLQSKLFNLKMQKFNQQTLLKDVSASDLQLQFSAKNRLESEKGPISAYTVNFEGKPLLFNLEPLQQVPKASSLDFSSDILNSALKSKSQLSSQEFNNLSFVQKHLFIQTPQNADLPPTTTQSVNTVQLIMNQNCYQVDMKTCVLPSFQLSGFGTSPQTPEESVVSFQGVSLQQFKVAFQLQTITCQLQADFNNYVIKTSLSTLKNSAESKPDIYVKFTPETQTLQIRGQNLRAILSYALVFSKAAKLDAPAVFVGEYAQWQFTTQFNTLKQLKNLVLDTHRNLQDLSQAQIYTVSEITNKLVQKQFGNIFGQFEGVVQKGFNDVSVLYKTQVQIQDIKNNLEELADIYSGMNKEAAGKLREGINKGNWDGIWV</sequence>
<dbReference type="Proteomes" id="UP001642409">
    <property type="component" value="Unassembled WGS sequence"/>
</dbReference>
<dbReference type="EMBL" id="CATOUU010001169">
    <property type="protein sequence ID" value="CAI9975320.1"/>
    <property type="molecule type" value="Genomic_DNA"/>
</dbReference>
<name>A0AA86RZF9_9EUKA</name>
<protein>
    <submittedName>
        <fullName evidence="2">Uncharacterized protein</fullName>
    </submittedName>
</protein>
<reference evidence="3 4" key="2">
    <citation type="submission" date="2024-07" db="EMBL/GenBank/DDBJ databases">
        <authorList>
            <person name="Akdeniz Z."/>
        </authorList>
    </citation>
    <scope>NUCLEOTIDE SEQUENCE [LARGE SCALE GENOMIC DNA]</scope>
</reference>
<comment type="caution">
    <text evidence="2">The sequence shown here is derived from an EMBL/GenBank/DDBJ whole genome shotgun (WGS) entry which is preliminary data.</text>
</comment>
<dbReference type="AlphaFoldDB" id="A0AA86RZF9"/>